<accession>A0A0A9H032</accession>
<reference evidence="1" key="1">
    <citation type="submission" date="2014-09" db="EMBL/GenBank/DDBJ databases">
        <authorList>
            <person name="Magalhaes I.L.F."/>
            <person name="Oliveira U."/>
            <person name="Santos F.R."/>
            <person name="Vidigal T.H.D.A."/>
            <person name="Brescovit A.D."/>
            <person name="Santos A.J."/>
        </authorList>
    </citation>
    <scope>NUCLEOTIDE SEQUENCE</scope>
    <source>
        <tissue evidence="1">Shoot tissue taken approximately 20 cm above the soil surface</tissue>
    </source>
</reference>
<proteinExistence type="predicted"/>
<sequence>MERELPAGWRWA</sequence>
<reference evidence="1" key="2">
    <citation type="journal article" date="2015" name="Data Brief">
        <title>Shoot transcriptome of the giant reed, Arundo donax.</title>
        <authorList>
            <person name="Barrero R.A."/>
            <person name="Guerrero F.D."/>
            <person name="Moolhuijzen P."/>
            <person name="Goolsby J.A."/>
            <person name="Tidwell J."/>
            <person name="Bellgard S.E."/>
            <person name="Bellgard M.I."/>
        </authorList>
    </citation>
    <scope>NUCLEOTIDE SEQUENCE</scope>
    <source>
        <tissue evidence="1">Shoot tissue taken approximately 20 cm above the soil surface</tissue>
    </source>
</reference>
<dbReference type="EMBL" id="GBRH01169690">
    <property type="protein sequence ID" value="JAE28206.1"/>
    <property type="molecule type" value="Transcribed_RNA"/>
</dbReference>
<evidence type="ECO:0000313" key="1">
    <source>
        <dbReference type="EMBL" id="JAE28206.1"/>
    </source>
</evidence>
<name>A0A0A9H032_ARUDO</name>
<organism evidence="1">
    <name type="scientific">Arundo donax</name>
    <name type="common">Giant reed</name>
    <name type="synonym">Donax arundinaceus</name>
    <dbReference type="NCBI Taxonomy" id="35708"/>
    <lineage>
        <taxon>Eukaryota</taxon>
        <taxon>Viridiplantae</taxon>
        <taxon>Streptophyta</taxon>
        <taxon>Embryophyta</taxon>
        <taxon>Tracheophyta</taxon>
        <taxon>Spermatophyta</taxon>
        <taxon>Magnoliopsida</taxon>
        <taxon>Liliopsida</taxon>
        <taxon>Poales</taxon>
        <taxon>Poaceae</taxon>
        <taxon>PACMAD clade</taxon>
        <taxon>Arundinoideae</taxon>
        <taxon>Arundineae</taxon>
        <taxon>Arundo</taxon>
    </lineage>
</organism>
<protein>
    <submittedName>
        <fullName evidence="1">Uncharacterized protein</fullName>
    </submittedName>
</protein>